<dbReference type="EMBL" id="JBHSGB010000012">
    <property type="protein sequence ID" value="MFC4656083.1"/>
    <property type="molecule type" value="Genomic_DNA"/>
</dbReference>
<dbReference type="CDD" id="cd05483">
    <property type="entry name" value="retropepsin_like_bacteria"/>
    <property type="match status" value="1"/>
</dbReference>
<evidence type="ECO:0000313" key="2">
    <source>
        <dbReference type="EMBL" id="MFC4656083.1"/>
    </source>
</evidence>
<dbReference type="Gene3D" id="2.40.70.10">
    <property type="entry name" value="Acid Proteases"/>
    <property type="match status" value="1"/>
</dbReference>
<keyword evidence="1" id="KW-0472">Membrane</keyword>
<comment type="caution">
    <text evidence="2">The sequence shown here is derived from an EMBL/GenBank/DDBJ whole genome shotgun (WGS) entry which is preliminary data.</text>
</comment>
<dbReference type="InterPro" id="IPR034122">
    <property type="entry name" value="Retropepsin-like_bacterial"/>
</dbReference>
<keyword evidence="1" id="KW-0812">Transmembrane</keyword>
<dbReference type="Proteomes" id="UP001595962">
    <property type="component" value="Unassembled WGS sequence"/>
</dbReference>
<dbReference type="SUPFAM" id="SSF50630">
    <property type="entry name" value="Acid proteases"/>
    <property type="match status" value="1"/>
</dbReference>
<keyword evidence="3" id="KW-1185">Reference proteome</keyword>
<dbReference type="GO" id="GO:0008233">
    <property type="term" value="F:peptidase activity"/>
    <property type="evidence" value="ECO:0007669"/>
    <property type="project" value="UniProtKB-KW"/>
</dbReference>
<dbReference type="InterPro" id="IPR021109">
    <property type="entry name" value="Peptidase_aspartic_dom_sf"/>
</dbReference>
<keyword evidence="2" id="KW-0645">Protease</keyword>
<dbReference type="NCBIfam" id="TIGR02281">
    <property type="entry name" value="clan_AA_DTGA"/>
    <property type="match status" value="1"/>
</dbReference>
<protein>
    <submittedName>
        <fullName evidence="2">TIGR02281 family clan AA aspartic protease</fullName>
    </submittedName>
</protein>
<keyword evidence="2" id="KW-0378">Hydrolase</keyword>
<sequence>MQAHEGTTKISRLFSWISWLLLLGLLYWFFADYISLQINPNPRLQSQVGQSGEIITILKRNPSGHYVGTALFNGVEAQFMLDTGATTVAVSEQAAAKLGMSKGRAYPISTANGISTAYDSRLATLQLGDIQLKDIRASISPGLAGTDILLGMSALKQLEFSQQGDELRLIQRH</sequence>
<feature type="transmembrane region" description="Helical" evidence="1">
    <location>
        <begin position="12"/>
        <end position="30"/>
    </location>
</feature>
<evidence type="ECO:0000256" key="1">
    <source>
        <dbReference type="SAM" id="Phobius"/>
    </source>
</evidence>
<dbReference type="InterPro" id="IPR011969">
    <property type="entry name" value="Clan_AA_Asp_peptidase_C"/>
</dbReference>
<dbReference type="Pfam" id="PF13975">
    <property type="entry name" value="gag-asp_proteas"/>
    <property type="match status" value="1"/>
</dbReference>
<gene>
    <name evidence="2" type="ORF">ACFO3I_13795</name>
</gene>
<name>A0ABV9JP91_9GAMM</name>
<dbReference type="GO" id="GO:0006508">
    <property type="term" value="P:proteolysis"/>
    <property type="evidence" value="ECO:0007669"/>
    <property type="project" value="UniProtKB-KW"/>
</dbReference>
<evidence type="ECO:0000313" key="3">
    <source>
        <dbReference type="Proteomes" id="UP001595962"/>
    </source>
</evidence>
<accession>A0ABV9JP91</accession>
<proteinExistence type="predicted"/>
<dbReference type="RefSeq" id="WP_377334826.1">
    <property type="nucleotide sequence ID" value="NZ_JBHSGB010000012.1"/>
</dbReference>
<reference evidence="3" key="1">
    <citation type="journal article" date="2019" name="Int. J. Syst. Evol. Microbiol.">
        <title>The Global Catalogue of Microorganisms (GCM) 10K type strain sequencing project: providing services to taxonomists for standard genome sequencing and annotation.</title>
        <authorList>
            <consortium name="The Broad Institute Genomics Platform"/>
            <consortium name="The Broad Institute Genome Sequencing Center for Infectious Disease"/>
            <person name="Wu L."/>
            <person name="Ma J."/>
        </authorList>
    </citation>
    <scope>NUCLEOTIDE SEQUENCE [LARGE SCALE GENOMIC DNA]</scope>
    <source>
        <strain evidence="3">DT28</strain>
    </source>
</reference>
<organism evidence="2 3">
    <name type="scientific">Rheinheimera marina</name>
    <dbReference type="NCBI Taxonomy" id="1774958"/>
    <lineage>
        <taxon>Bacteria</taxon>
        <taxon>Pseudomonadati</taxon>
        <taxon>Pseudomonadota</taxon>
        <taxon>Gammaproteobacteria</taxon>
        <taxon>Chromatiales</taxon>
        <taxon>Chromatiaceae</taxon>
        <taxon>Rheinheimera</taxon>
    </lineage>
</organism>
<keyword evidence="1" id="KW-1133">Transmembrane helix</keyword>